<dbReference type="Proteomes" id="UP000005207">
    <property type="component" value="Linkage group LG17"/>
</dbReference>
<dbReference type="InterPro" id="IPR018244">
    <property type="entry name" value="Allrgn_V5/Tpx1_CS"/>
</dbReference>
<dbReference type="AlphaFoldDB" id="A0A669F912"/>
<dbReference type="PRINTS" id="PR00837">
    <property type="entry name" value="V5TPXLIKE"/>
</dbReference>
<evidence type="ECO:0000313" key="4">
    <source>
        <dbReference type="Proteomes" id="UP000005207"/>
    </source>
</evidence>
<protein>
    <recommendedName>
        <fullName evidence="2">SCP domain-containing protein</fullName>
    </recommendedName>
</protein>
<dbReference type="InterPro" id="IPR002413">
    <property type="entry name" value="V5_allergen-like"/>
</dbReference>
<accession>A0A669F912</accession>
<reference evidence="3" key="3">
    <citation type="submission" date="2025-09" db="UniProtKB">
        <authorList>
            <consortium name="Ensembl"/>
        </authorList>
    </citation>
    <scope>IDENTIFICATION</scope>
</reference>
<dbReference type="InterPro" id="IPR001283">
    <property type="entry name" value="CRISP-related"/>
</dbReference>
<dbReference type="PROSITE" id="PS01009">
    <property type="entry name" value="CRISP_1"/>
    <property type="match status" value="1"/>
</dbReference>
<dbReference type="InterPro" id="IPR035940">
    <property type="entry name" value="CAP_sf"/>
</dbReference>
<sequence length="265" mass="29959">MRSAVERLLWACIILDSGVRSISLPEISDLKFIEECVKEHNWARSSVSPPATDMLYMTWDEALAITAKAWAKRCIFDHNIYLKDAPRVHPTYSSVGENIWTAYPPSEFNTARAIKSWVDEVNNYSYQENSCNHVCGHYTQVVWASTYKVGCAVQLCPDGIKYFDDKKGVLFVCNYATAGNINRQRPYASQGGACSRCSGTCENKLCRSAERDSQKSYNWSPDWDTSDTSNSSSVSILIARPVALGFTFITAYVVHYFYPDVFCYE</sequence>
<dbReference type="Gene3D" id="3.40.33.10">
    <property type="entry name" value="CAP"/>
    <property type="match status" value="1"/>
</dbReference>
<dbReference type="GO" id="GO:0005576">
    <property type="term" value="C:extracellular region"/>
    <property type="evidence" value="ECO:0007669"/>
    <property type="project" value="InterPro"/>
</dbReference>
<dbReference type="RefSeq" id="XP_005475620.1">
    <property type="nucleotide sequence ID" value="XM_005475563.4"/>
</dbReference>
<dbReference type="OrthoDB" id="43654at2759"/>
<evidence type="ECO:0000313" key="3">
    <source>
        <dbReference type="Ensembl" id="ENSONIP00000079951.1"/>
    </source>
</evidence>
<dbReference type="GeneTree" id="ENSGT00940000165853"/>
<name>A0A669F912_ORENI</name>
<organism evidence="3 4">
    <name type="scientific">Oreochromis niloticus</name>
    <name type="common">Nile tilapia</name>
    <name type="synonym">Tilapia nilotica</name>
    <dbReference type="NCBI Taxonomy" id="8128"/>
    <lineage>
        <taxon>Eukaryota</taxon>
        <taxon>Metazoa</taxon>
        <taxon>Chordata</taxon>
        <taxon>Craniata</taxon>
        <taxon>Vertebrata</taxon>
        <taxon>Euteleostomi</taxon>
        <taxon>Actinopterygii</taxon>
        <taxon>Neopterygii</taxon>
        <taxon>Teleostei</taxon>
        <taxon>Neoteleostei</taxon>
        <taxon>Acanthomorphata</taxon>
        <taxon>Ovalentaria</taxon>
        <taxon>Cichlomorphae</taxon>
        <taxon>Cichliformes</taxon>
        <taxon>Cichlidae</taxon>
        <taxon>African cichlids</taxon>
        <taxon>Pseudocrenilabrinae</taxon>
        <taxon>Oreochromini</taxon>
        <taxon>Oreochromis</taxon>
    </lineage>
</organism>
<dbReference type="InParanoid" id="A0A669F912"/>
<reference evidence="3" key="2">
    <citation type="submission" date="2025-08" db="UniProtKB">
        <authorList>
            <consortium name="Ensembl"/>
        </authorList>
    </citation>
    <scope>IDENTIFICATION</scope>
</reference>
<gene>
    <name evidence="3" type="primary">glipr1a</name>
</gene>
<dbReference type="PANTHER" id="PTHR10334">
    <property type="entry name" value="CYSTEINE-RICH SECRETORY PROTEIN-RELATED"/>
    <property type="match status" value="1"/>
</dbReference>
<dbReference type="PRINTS" id="PR00838">
    <property type="entry name" value="V5ALLERGEN"/>
</dbReference>
<dbReference type="Pfam" id="PF00188">
    <property type="entry name" value="CAP"/>
    <property type="match status" value="1"/>
</dbReference>
<keyword evidence="4" id="KW-1185">Reference proteome</keyword>
<comment type="similarity">
    <text evidence="1">Belongs to the CRISP family.</text>
</comment>
<dbReference type="InterPro" id="IPR014044">
    <property type="entry name" value="CAP_dom"/>
</dbReference>
<proteinExistence type="inferred from homology"/>
<reference evidence="4" key="1">
    <citation type="submission" date="2012-01" db="EMBL/GenBank/DDBJ databases">
        <title>The Genome Sequence of Oreochromis niloticus (Nile Tilapia).</title>
        <authorList>
            <consortium name="Broad Institute Genome Assembly Team"/>
            <consortium name="Broad Institute Sequencing Platform"/>
            <person name="Di Palma F."/>
            <person name="Johnson J."/>
            <person name="Lander E.S."/>
            <person name="Lindblad-Toh K."/>
        </authorList>
    </citation>
    <scope>NUCLEOTIDE SEQUENCE [LARGE SCALE GENOMIC DNA]</scope>
</reference>
<dbReference type="OMA" id="NEIQYYD"/>
<dbReference type="CTD" id="108179203"/>
<evidence type="ECO:0000259" key="2">
    <source>
        <dbReference type="SMART" id="SM00198"/>
    </source>
</evidence>
<dbReference type="SUPFAM" id="SSF55797">
    <property type="entry name" value="PR-1-like"/>
    <property type="match status" value="1"/>
</dbReference>
<dbReference type="Ensembl" id="ENSONIT00000074464.1">
    <property type="protein sequence ID" value="ENSONIP00000079951.1"/>
    <property type="gene ID" value="ENSONIG00000036715.1"/>
</dbReference>
<feature type="domain" description="SCP" evidence="2">
    <location>
        <begin position="31"/>
        <end position="183"/>
    </location>
</feature>
<dbReference type="KEGG" id="onl:100690847"/>
<dbReference type="SMART" id="SM00198">
    <property type="entry name" value="SCP"/>
    <property type="match status" value="1"/>
</dbReference>
<dbReference type="GeneID" id="100690847"/>
<evidence type="ECO:0000256" key="1">
    <source>
        <dbReference type="ARBA" id="ARBA00009923"/>
    </source>
</evidence>